<dbReference type="AlphaFoldDB" id="A0A7Z2VY23"/>
<keyword evidence="2" id="KW-1185">Reference proteome</keyword>
<proteinExistence type="predicted"/>
<dbReference type="Pfam" id="PF16245">
    <property type="entry name" value="DUF4902"/>
    <property type="match status" value="1"/>
</dbReference>
<evidence type="ECO:0000313" key="2">
    <source>
        <dbReference type="Proteomes" id="UP000502415"/>
    </source>
</evidence>
<gene>
    <name evidence="1" type="ORF">HH212_17090</name>
</gene>
<name>A0A7Z2VY23_9BURK</name>
<dbReference type="EMBL" id="CP051685">
    <property type="protein sequence ID" value="QJE01532.1"/>
    <property type="molecule type" value="Genomic_DNA"/>
</dbReference>
<dbReference type="KEGG" id="mfy:HH212_17090"/>
<dbReference type="InterPro" id="IPR032598">
    <property type="entry name" value="RsaM-like"/>
</dbReference>
<organism evidence="1 2">
    <name type="scientific">Massilia forsythiae</name>
    <dbReference type="NCBI Taxonomy" id="2728020"/>
    <lineage>
        <taxon>Bacteria</taxon>
        <taxon>Pseudomonadati</taxon>
        <taxon>Pseudomonadota</taxon>
        <taxon>Betaproteobacteria</taxon>
        <taxon>Burkholderiales</taxon>
        <taxon>Oxalobacteraceae</taxon>
        <taxon>Telluria group</taxon>
        <taxon>Massilia</taxon>
    </lineage>
</organism>
<dbReference type="RefSeq" id="WP_170203557.1">
    <property type="nucleotide sequence ID" value="NZ_CP051685.1"/>
</dbReference>
<accession>A0A7Z2VY23</accession>
<evidence type="ECO:0000313" key="1">
    <source>
        <dbReference type="EMBL" id="QJE01532.1"/>
    </source>
</evidence>
<protein>
    <submittedName>
        <fullName evidence="1">DUF4902 domain-containing protein</fullName>
    </submittedName>
</protein>
<dbReference type="Gene3D" id="3.10.450.610">
    <property type="match status" value="1"/>
</dbReference>
<sequence length="137" mass="15257">MNTLPMFLTSVDGYIRLTQAQLVRIELVHLFSGFDDPDSATDDIVTGYTEWVSVMNSKGSAISVGWDWQLRRLGGVPNLARISNPRSNLMLQDSSIIDLGQFKTEIILASFVDALDWKDNTLLHVMLGCTAPVHQPH</sequence>
<dbReference type="Proteomes" id="UP000502415">
    <property type="component" value="Chromosome"/>
</dbReference>
<reference evidence="1 2" key="1">
    <citation type="submission" date="2020-04" db="EMBL/GenBank/DDBJ databases">
        <title>Genome sequencing of novel species.</title>
        <authorList>
            <person name="Heo J."/>
            <person name="Kim S.-J."/>
            <person name="Kim J.-S."/>
            <person name="Hong S.-B."/>
            <person name="Kwon S.-W."/>
        </authorList>
    </citation>
    <scope>NUCLEOTIDE SEQUENCE [LARGE SCALE GENOMIC DNA]</scope>
    <source>
        <strain evidence="1 2">GN2-R2</strain>
    </source>
</reference>